<dbReference type="Proteomes" id="UP000129085">
    <property type="component" value="Segment"/>
</dbReference>
<feature type="compositionally biased region" description="Pro residues" evidence="1">
    <location>
        <begin position="73"/>
        <end position="82"/>
    </location>
</feature>
<dbReference type="KEGG" id="vg:17825409"/>
<accession>V5K7D9</accession>
<dbReference type="EMBL" id="KF360862">
    <property type="protein sequence ID" value="AGU68324.1"/>
    <property type="molecule type" value="Genomic_DNA"/>
</dbReference>
<gene>
    <name evidence="2" type="primary">ORF-X</name>
</gene>
<evidence type="ECO:0000313" key="3">
    <source>
        <dbReference type="Proteomes" id="UP000129085"/>
    </source>
</evidence>
<keyword evidence="3" id="KW-1185">Reference proteome</keyword>
<dbReference type="GeneID" id="17825409"/>
<organism evidence="2 3">
    <name type="scientific">Butcherbird polyomavirus</name>
    <dbReference type="NCBI Taxonomy" id="1394033"/>
    <lineage>
        <taxon>Viruses</taxon>
        <taxon>Monodnaviria</taxon>
        <taxon>Shotokuvirae</taxon>
        <taxon>Cossaviricota</taxon>
        <taxon>Papovaviricetes</taxon>
        <taxon>Sepolyvirales</taxon>
        <taxon>Polyomaviridae</taxon>
        <taxon>Gammapolyomavirus</taxon>
        <taxon>Gammapolyomavirus cratorquatus</taxon>
    </lineage>
</organism>
<name>V5K7D9_9POLY</name>
<evidence type="ECO:0000313" key="2">
    <source>
        <dbReference type="EMBL" id="AGU68324.1"/>
    </source>
</evidence>
<reference evidence="3" key="1">
    <citation type="journal article" date="2014" name="Vet. Microbiol.">
        <title>Butcherbird polyomavirus isolated from a grey butcherbird (Cracticus torquatus) in Queensland, Australia.</title>
        <authorList>
            <person name="Bennett M.D."/>
            <person name="Gillett A."/>
        </authorList>
    </citation>
    <scope>NUCLEOTIDE SEQUENCE [LARGE SCALE GENOMIC DNA]</scope>
</reference>
<dbReference type="RefSeq" id="YP_008873515.1">
    <property type="nucleotide sequence ID" value="NC_023008.1"/>
</dbReference>
<evidence type="ECO:0000256" key="1">
    <source>
        <dbReference type="SAM" id="MobiDB-lite"/>
    </source>
</evidence>
<feature type="compositionally biased region" description="Low complexity" evidence="1">
    <location>
        <begin position="48"/>
        <end position="59"/>
    </location>
</feature>
<sequence>MDTDGTAVPAAAGTEQPENRTPRPPTPGPSAAGETPKASGPSRDRTDGNTGSNSTGSTSHTKESADTGVSPAGKPPGSPPLTQPDNLTPPASPHDGMDVDENQPSPAYEGSCTCTFTLKVGPKICEECRHWLMSDTD</sequence>
<proteinExistence type="predicted"/>
<dbReference type="OrthoDB" id="41454at10239"/>
<feature type="region of interest" description="Disordered" evidence="1">
    <location>
        <begin position="1"/>
        <end position="110"/>
    </location>
</feature>
<protein>
    <submittedName>
        <fullName evidence="2">VP4</fullName>
    </submittedName>
</protein>